<evidence type="ECO:0000259" key="3">
    <source>
        <dbReference type="Pfam" id="PF07603"/>
    </source>
</evidence>
<gene>
    <name evidence="4" type="ORF">L2764_25200</name>
</gene>
<dbReference type="Proteomes" id="UP001203423">
    <property type="component" value="Unassembled WGS sequence"/>
</dbReference>
<dbReference type="PANTHER" id="PTHR35812">
    <property type="entry name" value="LIPOPROTEIN"/>
    <property type="match status" value="1"/>
</dbReference>
<keyword evidence="5" id="KW-1185">Reference proteome</keyword>
<feature type="signal peptide" evidence="2">
    <location>
        <begin position="1"/>
        <end position="25"/>
    </location>
</feature>
<name>A0ABT0LIZ9_9GAMM</name>
<evidence type="ECO:0000256" key="2">
    <source>
        <dbReference type="SAM" id="SignalP"/>
    </source>
</evidence>
<dbReference type="Pfam" id="PF07603">
    <property type="entry name" value="Lcl_C"/>
    <property type="match status" value="2"/>
</dbReference>
<protein>
    <submittedName>
        <fullName evidence="4">DUF1566 domain-containing protein</fullName>
    </submittedName>
</protein>
<accession>A0ABT0LIZ9</accession>
<reference evidence="4 5" key="1">
    <citation type="submission" date="2022-01" db="EMBL/GenBank/DDBJ databases">
        <title>Whole genome-based taxonomy of the Shewanellaceae.</title>
        <authorList>
            <person name="Martin-Rodriguez A.J."/>
        </authorList>
    </citation>
    <scope>NUCLEOTIDE SEQUENCE [LARGE SCALE GENOMIC DNA]</scope>
    <source>
        <strain evidence="4 5">DSM 17177</strain>
    </source>
</reference>
<feature type="chain" id="PRO_5046152685" evidence="2">
    <location>
        <begin position="26"/>
        <end position="431"/>
    </location>
</feature>
<sequence length="431" mass="48202">MKITPIKTLLCSSILILASTSYANARPQPPKQPKFDFISIPIENPNTDAVNEFPLVDTGQVTNFNNYNAMPAPQKGNAFYGQDAQHQKNPPSYTNNQDGTITDNVTSLVWQQSFEVMSYQQAVEKLKNFNLANKTDWRLPNIKEAYSLMLFSGKDISAKDMSRLVKNGKPFIDVNYFDFEYGANGKRPIDVQMLTSTVYQGTTMGGNQTLFGVNLADGRIKGYPLMDPRARTSKMYTVRFVRGDSDYGKNHFKNNNNGTISDLATHLMWQQSDNQQAISWQSALTLAQNRNQENYLGHNDWRLPNAKELQSIVDYSRSPSATHSAAINPLFNVTSIIDEGGHKNYPFYWTSTTHQNQHGGGSAVYVCFGEALGFFKPPMSKGQAKLEDVHGAGAQRSDPKVGKASDFPQGFGPQGDVRRINHYVRLVRDIN</sequence>
<proteinExistence type="predicted"/>
<comment type="caution">
    <text evidence="4">The sequence shown here is derived from an EMBL/GenBank/DDBJ whole genome shotgun (WGS) entry which is preliminary data.</text>
</comment>
<dbReference type="PANTHER" id="PTHR35812:SF1">
    <property type="entry name" value="LIPOPROTEIN"/>
    <property type="match status" value="1"/>
</dbReference>
<evidence type="ECO:0000313" key="4">
    <source>
        <dbReference type="EMBL" id="MCL1127679.1"/>
    </source>
</evidence>
<dbReference type="InterPro" id="IPR011460">
    <property type="entry name" value="Lcl_C"/>
</dbReference>
<dbReference type="EMBL" id="JAKIKS010000192">
    <property type="protein sequence ID" value="MCL1127679.1"/>
    <property type="molecule type" value="Genomic_DNA"/>
</dbReference>
<evidence type="ECO:0000256" key="1">
    <source>
        <dbReference type="SAM" id="MobiDB-lite"/>
    </source>
</evidence>
<organism evidence="4 5">
    <name type="scientific">Shewanella surugensis</name>
    <dbReference type="NCBI Taxonomy" id="212020"/>
    <lineage>
        <taxon>Bacteria</taxon>
        <taxon>Pseudomonadati</taxon>
        <taxon>Pseudomonadota</taxon>
        <taxon>Gammaproteobacteria</taxon>
        <taxon>Alteromonadales</taxon>
        <taxon>Shewanellaceae</taxon>
        <taxon>Shewanella</taxon>
    </lineage>
</organism>
<feature type="region of interest" description="Disordered" evidence="1">
    <location>
        <begin position="75"/>
        <end position="96"/>
    </location>
</feature>
<dbReference type="RefSeq" id="WP_248943116.1">
    <property type="nucleotide sequence ID" value="NZ_JAKIKS010000192.1"/>
</dbReference>
<evidence type="ECO:0000313" key="5">
    <source>
        <dbReference type="Proteomes" id="UP001203423"/>
    </source>
</evidence>
<feature type="domain" description="Lcl C-terminal" evidence="3">
    <location>
        <begin position="99"/>
        <end position="242"/>
    </location>
</feature>
<feature type="compositionally biased region" description="Polar residues" evidence="1">
    <location>
        <begin position="87"/>
        <end position="96"/>
    </location>
</feature>
<feature type="domain" description="Lcl C-terminal" evidence="3">
    <location>
        <begin position="258"/>
        <end position="369"/>
    </location>
</feature>
<keyword evidence="2" id="KW-0732">Signal</keyword>
<feature type="region of interest" description="Disordered" evidence="1">
    <location>
        <begin position="385"/>
        <end position="412"/>
    </location>
</feature>